<reference evidence="2 3" key="1">
    <citation type="submission" date="2014-06" db="EMBL/GenBank/DDBJ databases">
        <title>Evolutionary Origins and Diversification of the Mycorrhizal Mutualists.</title>
        <authorList>
            <consortium name="DOE Joint Genome Institute"/>
            <consortium name="Mycorrhizal Genomics Consortium"/>
            <person name="Kohler A."/>
            <person name="Kuo A."/>
            <person name="Nagy L.G."/>
            <person name="Floudas D."/>
            <person name="Copeland A."/>
            <person name="Barry K.W."/>
            <person name="Cichocki N."/>
            <person name="Veneault-Fourrey C."/>
            <person name="LaButti K."/>
            <person name="Lindquist E.A."/>
            <person name="Lipzen A."/>
            <person name="Lundell T."/>
            <person name="Morin E."/>
            <person name="Murat C."/>
            <person name="Riley R."/>
            <person name="Ohm R."/>
            <person name="Sun H."/>
            <person name="Tunlid A."/>
            <person name="Henrissat B."/>
            <person name="Grigoriev I.V."/>
            <person name="Hibbett D.S."/>
            <person name="Martin F."/>
        </authorList>
    </citation>
    <scope>NUCLEOTIDE SEQUENCE [LARGE SCALE GENOMIC DNA]</scope>
    <source>
        <strain evidence="2 3">SS14</strain>
    </source>
</reference>
<dbReference type="Proteomes" id="UP000054279">
    <property type="component" value="Unassembled WGS sequence"/>
</dbReference>
<evidence type="ECO:0000313" key="2">
    <source>
        <dbReference type="EMBL" id="KIJ45962.1"/>
    </source>
</evidence>
<feature type="compositionally biased region" description="Low complexity" evidence="1">
    <location>
        <begin position="1"/>
        <end position="21"/>
    </location>
</feature>
<sequence>MDTQRLLAASSQSSRPSSSPLRHLRSAPVLIVSYDHAPARSPASTFVPSITSYTLLSAFMSRGSAIPSTMRRFHPHVKGLPPPPAIYTPVHLSTSTPFVTSKPALYLDAIHPHASLSASTCTSCAAHLSTFQACTRLHVMRVHPFTSYACFHAIRLCATAPPPRRHVSARRPSASAPCARWFFDLHDMRRRFLHPPISFAHYMHTIIKEESQEVHSN</sequence>
<organism evidence="2 3">
    <name type="scientific">Sphaerobolus stellatus (strain SS14)</name>
    <dbReference type="NCBI Taxonomy" id="990650"/>
    <lineage>
        <taxon>Eukaryota</taxon>
        <taxon>Fungi</taxon>
        <taxon>Dikarya</taxon>
        <taxon>Basidiomycota</taxon>
        <taxon>Agaricomycotina</taxon>
        <taxon>Agaricomycetes</taxon>
        <taxon>Phallomycetidae</taxon>
        <taxon>Geastrales</taxon>
        <taxon>Sphaerobolaceae</taxon>
        <taxon>Sphaerobolus</taxon>
    </lineage>
</organism>
<evidence type="ECO:0000313" key="3">
    <source>
        <dbReference type="Proteomes" id="UP000054279"/>
    </source>
</evidence>
<name>A0A0C9VTQ2_SPHS4</name>
<accession>A0A0C9VTQ2</accession>
<protein>
    <submittedName>
        <fullName evidence="2">Uncharacterized protein</fullName>
    </submittedName>
</protein>
<feature type="region of interest" description="Disordered" evidence="1">
    <location>
        <begin position="1"/>
        <end position="22"/>
    </location>
</feature>
<dbReference type="HOGENOM" id="CLU_1272980_0_0_1"/>
<proteinExistence type="predicted"/>
<evidence type="ECO:0000256" key="1">
    <source>
        <dbReference type="SAM" id="MobiDB-lite"/>
    </source>
</evidence>
<keyword evidence="3" id="KW-1185">Reference proteome</keyword>
<gene>
    <name evidence="2" type="ORF">M422DRAFT_250751</name>
</gene>
<dbReference type="AlphaFoldDB" id="A0A0C9VTQ2"/>
<dbReference type="EMBL" id="KN837110">
    <property type="protein sequence ID" value="KIJ45962.1"/>
    <property type="molecule type" value="Genomic_DNA"/>
</dbReference>